<evidence type="ECO:0000313" key="2">
    <source>
        <dbReference type="EMBL" id="MBH5333660.1"/>
    </source>
</evidence>
<proteinExistence type="predicted"/>
<dbReference type="EMBL" id="JACYXC010000001">
    <property type="protein sequence ID" value="MBH5333660.1"/>
    <property type="molecule type" value="Genomic_DNA"/>
</dbReference>
<feature type="domain" description="FAD-dependent urate hydroxylase HpyO/Asp monooxygenase CreE-like FAD/NAD(P)-binding" evidence="1">
    <location>
        <begin position="6"/>
        <end position="162"/>
    </location>
</feature>
<dbReference type="PANTHER" id="PTHR40254">
    <property type="entry name" value="BLR0577 PROTEIN"/>
    <property type="match status" value="1"/>
</dbReference>
<evidence type="ECO:0000313" key="3">
    <source>
        <dbReference type="Proteomes" id="UP000807371"/>
    </source>
</evidence>
<dbReference type="InterPro" id="IPR052189">
    <property type="entry name" value="L-asp_N-monooxygenase_NS-form"/>
</dbReference>
<dbReference type="InterPro" id="IPR038732">
    <property type="entry name" value="HpyO/CreE_NAD-binding"/>
</dbReference>
<evidence type="ECO:0000259" key="1">
    <source>
        <dbReference type="Pfam" id="PF13454"/>
    </source>
</evidence>
<dbReference type="RefSeq" id="WP_197987448.1">
    <property type="nucleotide sequence ID" value="NZ_JACYXC010000001.1"/>
</dbReference>
<dbReference type="Gene3D" id="3.50.50.60">
    <property type="entry name" value="FAD/NAD(P)-binding domain"/>
    <property type="match status" value="1"/>
</dbReference>
<dbReference type="SUPFAM" id="SSF51905">
    <property type="entry name" value="FAD/NAD(P)-binding domain"/>
    <property type="match status" value="1"/>
</dbReference>
<dbReference type="PANTHER" id="PTHR40254:SF1">
    <property type="entry name" value="BLR0577 PROTEIN"/>
    <property type="match status" value="1"/>
</dbReference>
<accession>A0ABS0NEN7</accession>
<gene>
    <name evidence="2" type="ORF">IHE55_02090</name>
</gene>
<comment type="caution">
    <text evidence="2">The sequence shown here is derived from an EMBL/GenBank/DDBJ whole genome shotgun (WGS) entry which is preliminary data.</text>
</comment>
<dbReference type="Pfam" id="PF13454">
    <property type="entry name" value="NAD_binding_9"/>
    <property type="match status" value="1"/>
</dbReference>
<organism evidence="2 3">
    <name type="scientific">Streptomyces pactum</name>
    <dbReference type="NCBI Taxonomy" id="68249"/>
    <lineage>
        <taxon>Bacteria</taxon>
        <taxon>Bacillati</taxon>
        <taxon>Actinomycetota</taxon>
        <taxon>Actinomycetes</taxon>
        <taxon>Kitasatosporales</taxon>
        <taxon>Streptomycetaceae</taxon>
        <taxon>Streptomyces</taxon>
    </lineage>
</organism>
<dbReference type="InterPro" id="IPR036188">
    <property type="entry name" value="FAD/NAD-bd_sf"/>
</dbReference>
<name>A0ABS0NEN7_9ACTN</name>
<sequence length="460" mass="48900">MTHVGVIGGGAAAVSLLDALSRTARPPRAVTVFEPAPRLWRGRAYQRDLNAVRVNAPGFIMSARHGDDGHYDRWLRRRGPGYARSWLDPRLGVPLLPRGAYGEYLEDTAEEAVRRLAEAGCRVTVVAARVTGVAASGAGYTLRTDDGGPEHEVDRVVHCTGAGTPADVYRLAGTPGYLPDPYPLAETLARIPERAEVAVLGSGLTAVDIAVALADRGHRGGITLISRHRVLPFVWQRPVPVEPVRLTREQLDATAARHGRLTLGHLAELLRAEAAGHGQNLDDLTAEIRDTGREEPDRRLRRQLAETDSPSLGRRLLQAAVHPLGLQAWRLLTEHDRELLRGRYARTVIALSSPMVPHNAAVLLGMFDSGQLTVATAPTGITPSAAGGFRLGPEPGAPVADVVVNAITPRASLVPGADEAADRGLWLVGETAVARAGWLVTPGIPGVAAQAAAVAARLTT</sequence>
<reference evidence="2 3" key="1">
    <citation type="submission" date="2020-09" db="EMBL/GenBank/DDBJ databases">
        <title>Biosynthesis of the nuclear factor of activated T cells inhibitor NFAT-133 and its congeners in Streptomyces pactum.</title>
        <authorList>
            <person name="Zhou W."/>
            <person name="Posri P."/>
            <person name="Abugrain M.E."/>
            <person name="Weisberg A.J."/>
            <person name="Chang J.H."/>
            <person name="Mahmud T."/>
        </authorList>
    </citation>
    <scope>NUCLEOTIDE SEQUENCE [LARGE SCALE GENOMIC DNA]</scope>
    <source>
        <strain evidence="2 3">ATCC 27456</strain>
    </source>
</reference>
<dbReference type="Proteomes" id="UP000807371">
    <property type="component" value="Unassembled WGS sequence"/>
</dbReference>
<protein>
    <submittedName>
        <fullName evidence="2">FAD/NAD(P)-binding protein</fullName>
    </submittedName>
</protein>
<keyword evidence="3" id="KW-1185">Reference proteome</keyword>